<keyword evidence="5" id="KW-0406">Ion transport</keyword>
<keyword evidence="4 10" id="KW-1133">Transmembrane helix</keyword>
<keyword evidence="15" id="KW-1185">Reference proteome</keyword>
<evidence type="ECO:0000256" key="5">
    <source>
        <dbReference type="ARBA" id="ARBA00023065"/>
    </source>
</evidence>
<reference evidence="13 15" key="2">
    <citation type="submission" date="2021-01" db="EMBL/GenBank/DDBJ databases">
        <title>Biogeographic distribution of Paracoccus.</title>
        <authorList>
            <person name="Hollensteiner J."/>
            <person name="Leineberger J."/>
            <person name="Brinkhoff T."/>
            <person name="Daniel R."/>
        </authorList>
    </citation>
    <scope>NUCLEOTIDE SEQUENCE [LARGE SCALE GENOMIC DNA]</scope>
    <source>
        <strain evidence="13 15">DSM 18447</strain>
    </source>
</reference>
<feature type="transmembrane region" description="Helical" evidence="10">
    <location>
        <begin position="20"/>
        <end position="44"/>
    </location>
</feature>
<dbReference type="EMBL" id="CP067140">
    <property type="protein sequence ID" value="WCR03128.1"/>
    <property type="molecule type" value="Genomic_DNA"/>
</dbReference>
<evidence type="ECO:0000256" key="2">
    <source>
        <dbReference type="ARBA" id="ARBA00022448"/>
    </source>
</evidence>
<dbReference type="PRINTS" id="PR00762">
    <property type="entry name" value="CLCHANNEL"/>
</dbReference>
<dbReference type="InterPro" id="IPR046342">
    <property type="entry name" value="CBS_dom_sf"/>
</dbReference>
<dbReference type="PANTHER" id="PTHR43427:SF6">
    <property type="entry name" value="CHLORIDE CHANNEL PROTEIN CLC-E"/>
    <property type="match status" value="1"/>
</dbReference>
<keyword evidence="7" id="KW-0869">Chloride channel</keyword>
<keyword evidence="8" id="KW-0868">Chloride</keyword>
<evidence type="ECO:0000256" key="10">
    <source>
        <dbReference type="SAM" id="Phobius"/>
    </source>
</evidence>
<dbReference type="InterPro" id="IPR050368">
    <property type="entry name" value="ClC-type_chloride_channel"/>
</dbReference>
<evidence type="ECO:0000256" key="6">
    <source>
        <dbReference type="ARBA" id="ARBA00023136"/>
    </source>
</evidence>
<dbReference type="CDD" id="cd00400">
    <property type="entry name" value="Voltage_gated_ClC"/>
    <property type="match status" value="1"/>
</dbReference>
<evidence type="ECO:0000256" key="7">
    <source>
        <dbReference type="ARBA" id="ARBA00023173"/>
    </source>
</evidence>
<dbReference type="AlphaFoldDB" id="A0AA45W7C9"/>
<evidence type="ECO:0000313" key="13">
    <source>
        <dbReference type="EMBL" id="WCR03128.1"/>
    </source>
</evidence>
<name>A0AA45W7C9_9RHOB</name>
<dbReference type="Gene3D" id="1.10.3080.10">
    <property type="entry name" value="Clc chloride channel"/>
    <property type="match status" value="1"/>
</dbReference>
<feature type="transmembrane region" description="Helical" evidence="10">
    <location>
        <begin position="313"/>
        <end position="333"/>
    </location>
</feature>
<dbReference type="Proteomes" id="UP000186216">
    <property type="component" value="Unassembled WGS sequence"/>
</dbReference>
<dbReference type="EMBL" id="FTOU01000016">
    <property type="protein sequence ID" value="SIT08088.1"/>
    <property type="molecule type" value="Genomic_DNA"/>
</dbReference>
<dbReference type="GO" id="GO:0034707">
    <property type="term" value="C:chloride channel complex"/>
    <property type="evidence" value="ECO:0007669"/>
    <property type="project" value="UniProtKB-KW"/>
</dbReference>
<dbReference type="SUPFAM" id="SSF54631">
    <property type="entry name" value="CBS-domain pair"/>
    <property type="match status" value="1"/>
</dbReference>
<proteinExistence type="predicted"/>
<evidence type="ECO:0000313" key="12">
    <source>
        <dbReference type="EMBL" id="SIT08088.1"/>
    </source>
</evidence>
<dbReference type="InterPro" id="IPR014743">
    <property type="entry name" value="Cl-channel_core"/>
</dbReference>
<evidence type="ECO:0000256" key="8">
    <source>
        <dbReference type="ARBA" id="ARBA00023214"/>
    </source>
</evidence>
<feature type="transmembrane region" description="Helical" evidence="10">
    <location>
        <begin position="161"/>
        <end position="185"/>
    </location>
</feature>
<gene>
    <name evidence="13" type="ORF">JHX88_20495</name>
    <name evidence="12" type="ORF">SAMN05421772_11657</name>
</gene>
<organism evidence="12 14">
    <name type="scientific">Paracoccus saliphilus</name>
    <dbReference type="NCBI Taxonomy" id="405559"/>
    <lineage>
        <taxon>Bacteria</taxon>
        <taxon>Pseudomonadati</taxon>
        <taxon>Pseudomonadota</taxon>
        <taxon>Alphaproteobacteria</taxon>
        <taxon>Rhodobacterales</taxon>
        <taxon>Paracoccaceae</taxon>
        <taxon>Paracoccus</taxon>
    </lineage>
</organism>
<dbReference type="InterPro" id="IPR001807">
    <property type="entry name" value="ClC"/>
</dbReference>
<dbReference type="InterPro" id="IPR000644">
    <property type="entry name" value="CBS_dom"/>
</dbReference>
<accession>A0AA45W7C9</accession>
<dbReference type="PANTHER" id="PTHR43427">
    <property type="entry name" value="CHLORIDE CHANNEL PROTEIN CLC-E"/>
    <property type="match status" value="1"/>
</dbReference>
<dbReference type="Pfam" id="PF00571">
    <property type="entry name" value="CBS"/>
    <property type="match status" value="1"/>
</dbReference>
<dbReference type="Proteomes" id="UP001215549">
    <property type="component" value="Chromosome"/>
</dbReference>
<evidence type="ECO:0000256" key="9">
    <source>
        <dbReference type="ARBA" id="ARBA00023303"/>
    </source>
</evidence>
<dbReference type="GO" id="GO:0005254">
    <property type="term" value="F:chloride channel activity"/>
    <property type="evidence" value="ECO:0007669"/>
    <property type="project" value="UniProtKB-KW"/>
</dbReference>
<feature type="transmembrane region" description="Helical" evidence="10">
    <location>
        <begin position="339"/>
        <end position="355"/>
    </location>
</feature>
<dbReference type="SUPFAM" id="SSF81340">
    <property type="entry name" value="Clc chloride channel"/>
    <property type="match status" value="1"/>
</dbReference>
<feature type="transmembrane region" description="Helical" evidence="10">
    <location>
        <begin position="236"/>
        <end position="257"/>
    </location>
</feature>
<dbReference type="RefSeq" id="WP_076527761.1">
    <property type="nucleotide sequence ID" value="NZ_CP067140.1"/>
</dbReference>
<evidence type="ECO:0000313" key="14">
    <source>
        <dbReference type="Proteomes" id="UP000186216"/>
    </source>
</evidence>
<comment type="subcellular location">
    <subcellularLocation>
        <location evidence="1">Membrane</location>
        <topology evidence="1">Multi-pass membrane protein</topology>
    </subcellularLocation>
</comment>
<feature type="transmembrane region" description="Helical" evidence="10">
    <location>
        <begin position="197"/>
        <end position="216"/>
    </location>
</feature>
<feature type="transmembrane region" description="Helical" evidence="10">
    <location>
        <begin position="367"/>
        <end position="391"/>
    </location>
</feature>
<dbReference type="Pfam" id="PF00654">
    <property type="entry name" value="Voltage_CLC"/>
    <property type="match status" value="1"/>
</dbReference>
<evidence type="ECO:0000256" key="3">
    <source>
        <dbReference type="ARBA" id="ARBA00022692"/>
    </source>
</evidence>
<dbReference type="Gene3D" id="3.10.580.10">
    <property type="entry name" value="CBS-domain"/>
    <property type="match status" value="1"/>
</dbReference>
<keyword evidence="6 10" id="KW-0472">Membrane</keyword>
<protein>
    <submittedName>
        <fullName evidence="12 13">Chloride channel protein</fullName>
    </submittedName>
</protein>
<feature type="transmembrane region" description="Helical" evidence="10">
    <location>
        <begin position="137"/>
        <end position="155"/>
    </location>
</feature>
<feature type="domain" description="CBS" evidence="11">
    <location>
        <begin position="505"/>
        <end position="560"/>
    </location>
</feature>
<evidence type="ECO:0000256" key="4">
    <source>
        <dbReference type="ARBA" id="ARBA00022989"/>
    </source>
</evidence>
<keyword evidence="9" id="KW-0407">Ion channel</keyword>
<sequence>MDRGSKSQGLAEVFRRVPILCAVAIVIGSIASLGALLFVEAVGWMNDALLISPRSRVQWDGNTVFLAAATVLVPTIGGAVVGLLVRQSGGRPLGPPDVIAAVQLANPLPAPRHGFGSTLAAVISLGSGASVGQYGPMVYLGALIGGLIRRFRLAIPDLPEIGIACGVAAAIATAFNAPIAGMVFAHEVVLRHYSTRAFAPVTIAATTGFVTASLIFEREPLFLVAFEGVRYWHEFLLFALLGVVGAVTAICFMHLILRMARLAAASSLPGWLRPAVAGLGVGLTGLWLPDILGIGNETLRFATIPGAFGTSELAMIIAAKITLSALCIGFGFAGGVFSPALLIGILLGAFFWAIWAPFMPQSGVAPYALAGMMALASPIIGAPLTCILILFELTHNYDITIAAMVSVVISNMIGHRAFGRSLFDRQLAGRNIILQQGRDRARMEAQTVIGLLRNDFPTCRMTDGATQIWAMLQGRNTAFVLDQAGRLAGTVSLADLRDAVDTASVAEVMRPASLVFDKATSIFAAMARLGDFVGDAVAVIDESGRYLGAVPEAALIRAYLDLSGRLREEENAAL</sequence>
<feature type="transmembrane region" description="Helical" evidence="10">
    <location>
        <begin position="64"/>
        <end position="85"/>
    </location>
</feature>
<evidence type="ECO:0000313" key="15">
    <source>
        <dbReference type="Proteomes" id="UP001215549"/>
    </source>
</evidence>
<evidence type="ECO:0000259" key="11">
    <source>
        <dbReference type="Pfam" id="PF00571"/>
    </source>
</evidence>
<keyword evidence="2" id="KW-0813">Transport</keyword>
<reference evidence="12 14" key="1">
    <citation type="submission" date="2017-01" db="EMBL/GenBank/DDBJ databases">
        <authorList>
            <person name="Varghese N."/>
            <person name="Submissions S."/>
        </authorList>
    </citation>
    <scope>NUCLEOTIDE SEQUENCE [LARGE SCALE GENOMIC DNA]</scope>
    <source>
        <strain evidence="12 14">DSM 18447</strain>
    </source>
</reference>
<evidence type="ECO:0000256" key="1">
    <source>
        <dbReference type="ARBA" id="ARBA00004141"/>
    </source>
</evidence>
<keyword evidence="3 10" id="KW-0812">Transmembrane</keyword>